<comment type="caution">
    <text evidence="2">The sequence shown here is derived from an EMBL/GenBank/DDBJ whole genome shotgun (WGS) entry which is preliminary data.</text>
</comment>
<accession>A0ABQ2ZRJ1</accession>
<gene>
    <name evidence="2" type="ORF">GCM10010384_29960</name>
</gene>
<organism evidence="2 3">
    <name type="scientific">Streptomyces djakartensis</name>
    <dbReference type="NCBI Taxonomy" id="68193"/>
    <lineage>
        <taxon>Bacteria</taxon>
        <taxon>Bacillati</taxon>
        <taxon>Actinomycetota</taxon>
        <taxon>Actinomycetes</taxon>
        <taxon>Kitasatosporales</taxon>
        <taxon>Streptomycetaceae</taxon>
        <taxon>Streptomyces</taxon>
    </lineage>
</organism>
<proteinExistence type="predicted"/>
<evidence type="ECO:0000256" key="1">
    <source>
        <dbReference type="SAM" id="MobiDB-lite"/>
    </source>
</evidence>
<reference evidence="3" key="1">
    <citation type="journal article" date="2019" name="Int. J. Syst. Evol. Microbiol.">
        <title>The Global Catalogue of Microorganisms (GCM) 10K type strain sequencing project: providing services to taxonomists for standard genome sequencing and annotation.</title>
        <authorList>
            <consortium name="The Broad Institute Genomics Platform"/>
            <consortium name="The Broad Institute Genome Sequencing Center for Infectious Disease"/>
            <person name="Wu L."/>
            <person name="Ma J."/>
        </authorList>
    </citation>
    <scope>NUCLEOTIDE SEQUENCE [LARGE SCALE GENOMIC DNA]</scope>
    <source>
        <strain evidence="3">JCM 4957</strain>
    </source>
</reference>
<feature type="region of interest" description="Disordered" evidence="1">
    <location>
        <begin position="1"/>
        <end position="53"/>
    </location>
</feature>
<keyword evidence="3" id="KW-1185">Reference proteome</keyword>
<dbReference type="Proteomes" id="UP000653308">
    <property type="component" value="Unassembled WGS sequence"/>
</dbReference>
<evidence type="ECO:0000313" key="3">
    <source>
        <dbReference type="Proteomes" id="UP000653308"/>
    </source>
</evidence>
<name>A0ABQ2ZRJ1_9ACTN</name>
<evidence type="ECO:0000313" key="2">
    <source>
        <dbReference type="EMBL" id="GGY21191.1"/>
    </source>
</evidence>
<dbReference type="EMBL" id="BMWE01000007">
    <property type="protein sequence ID" value="GGY21191.1"/>
    <property type="molecule type" value="Genomic_DNA"/>
</dbReference>
<protein>
    <submittedName>
        <fullName evidence="2">Uncharacterized protein</fullName>
    </submittedName>
</protein>
<sequence>MFRKSRTAPTAPGTHSRRTGRKPEYVQYEGLRPARREHAPDTAGTAQDFRDTP</sequence>